<dbReference type="Gene3D" id="3.40.50.300">
    <property type="entry name" value="P-loop containing nucleotide triphosphate hydrolases"/>
    <property type="match status" value="4"/>
</dbReference>
<feature type="region of interest" description="Disordered" evidence="15">
    <location>
        <begin position="540"/>
        <end position="559"/>
    </location>
</feature>
<comment type="caution">
    <text evidence="18">The sequence shown here is derived from an EMBL/GenBank/DDBJ whole genome shotgun (WGS) entry which is preliminary data.</text>
</comment>
<feature type="binding site" evidence="14">
    <location>
        <begin position="25"/>
        <end position="32"/>
    </location>
    <ligand>
        <name>ATP</name>
        <dbReference type="ChEBI" id="CHEBI:30616"/>
    </ligand>
</feature>
<evidence type="ECO:0000256" key="14">
    <source>
        <dbReference type="PROSITE-ProRule" id="PRU00560"/>
    </source>
</evidence>
<evidence type="ECO:0000313" key="18">
    <source>
        <dbReference type="EMBL" id="EGD48702.1"/>
    </source>
</evidence>
<dbReference type="EC" id="5.6.2.4" evidence="13"/>
<comment type="cofactor">
    <cofactor evidence="13">
        <name>Mg(2+)</name>
        <dbReference type="ChEBI" id="CHEBI:18420"/>
    </cofactor>
</comment>
<dbReference type="AlphaFoldDB" id="F1T9W0"/>
<comment type="catalytic activity">
    <reaction evidence="12 13">
        <text>ATP + H2O = ADP + phosphate + H(+)</text>
        <dbReference type="Rhea" id="RHEA:13065"/>
        <dbReference type="ChEBI" id="CHEBI:15377"/>
        <dbReference type="ChEBI" id="CHEBI:15378"/>
        <dbReference type="ChEBI" id="CHEBI:30616"/>
        <dbReference type="ChEBI" id="CHEBI:43474"/>
        <dbReference type="ChEBI" id="CHEBI:456216"/>
        <dbReference type="EC" id="5.6.2.4"/>
    </reaction>
</comment>
<keyword evidence="5 13" id="KW-0347">Helicase</keyword>
<dbReference type="GO" id="GO:0005524">
    <property type="term" value="F:ATP binding"/>
    <property type="evidence" value="ECO:0007669"/>
    <property type="project" value="UniProtKB-UniRule"/>
</dbReference>
<evidence type="ECO:0000256" key="11">
    <source>
        <dbReference type="ARBA" id="ARBA00034617"/>
    </source>
</evidence>
<comment type="subunit">
    <text evidence="13">Heterodimer of AddA and AddB/RexB.</text>
</comment>
<keyword evidence="1 13" id="KW-0540">Nuclease</keyword>
<evidence type="ECO:0000256" key="2">
    <source>
        <dbReference type="ARBA" id="ARBA00022741"/>
    </source>
</evidence>
<feature type="domain" description="UvrD-like helicase ATP-binding" evidence="16">
    <location>
        <begin position="4"/>
        <end position="479"/>
    </location>
</feature>
<dbReference type="InterPro" id="IPR000212">
    <property type="entry name" value="DNA_helicase_UvrD/REP"/>
</dbReference>
<dbReference type="InterPro" id="IPR011335">
    <property type="entry name" value="Restrct_endonuc-II-like"/>
</dbReference>
<dbReference type="InterPro" id="IPR027417">
    <property type="entry name" value="P-loop_NTPase"/>
</dbReference>
<name>F1T9W0_9FIRM</name>
<proteinExistence type="inferred from homology"/>
<dbReference type="Pfam" id="PF00580">
    <property type="entry name" value="UvrD-helicase"/>
    <property type="match status" value="1"/>
</dbReference>
<evidence type="ECO:0000256" key="5">
    <source>
        <dbReference type="ARBA" id="ARBA00022806"/>
    </source>
</evidence>
<dbReference type="Pfam" id="PF13361">
    <property type="entry name" value="UvrD_C"/>
    <property type="match status" value="1"/>
</dbReference>
<evidence type="ECO:0000313" key="19">
    <source>
        <dbReference type="Proteomes" id="UP000003860"/>
    </source>
</evidence>
<keyword evidence="8 13" id="KW-0238">DNA-binding</keyword>
<keyword evidence="10 13" id="KW-0413">Isomerase</keyword>
<dbReference type="GO" id="GO:0033202">
    <property type="term" value="C:DNA helicase complex"/>
    <property type="evidence" value="ECO:0007669"/>
    <property type="project" value="TreeGrafter"/>
</dbReference>
<keyword evidence="4 13" id="KW-0378">Hydrolase</keyword>
<comment type="function">
    <text evidence="13">The heterodimer acts as both an ATP-dependent DNA helicase and an ATP-dependent, dual-direction single-stranded exonuclease. Recognizes the chi site generating a DNA molecule suitable for the initiation of homologous recombination. The AddA nuclease domain is required for chi fragment generation; this subunit has the helicase and 3' -&gt; 5' nuclease activities.</text>
</comment>
<evidence type="ECO:0000256" key="15">
    <source>
        <dbReference type="SAM" id="MobiDB-lite"/>
    </source>
</evidence>
<organism evidence="18 19">
    <name type="scientific">Ruminiclostridium papyrosolvens DSM 2782</name>
    <dbReference type="NCBI Taxonomy" id="588581"/>
    <lineage>
        <taxon>Bacteria</taxon>
        <taxon>Bacillati</taxon>
        <taxon>Bacillota</taxon>
        <taxon>Clostridia</taxon>
        <taxon>Eubacteriales</taxon>
        <taxon>Oscillospiraceae</taxon>
        <taxon>Ruminiclostridium</taxon>
    </lineage>
</organism>
<dbReference type="SUPFAM" id="SSF52540">
    <property type="entry name" value="P-loop containing nucleoside triphosphate hydrolases"/>
    <property type="match status" value="1"/>
</dbReference>
<accession>F1T9W0</accession>
<dbReference type="eggNOG" id="COG1074">
    <property type="taxonomic scope" value="Bacteria"/>
</dbReference>
<dbReference type="STRING" id="588581.Cpap_3126"/>
<evidence type="ECO:0000259" key="17">
    <source>
        <dbReference type="PROSITE" id="PS51217"/>
    </source>
</evidence>
<gene>
    <name evidence="13" type="primary">addA</name>
    <name evidence="18" type="ORF">Cpap_3126</name>
</gene>
<dbReference type="InterPro" id="IPR014017">
    <property type="entry name" value="DNA_helicase_UvrD-like_C"/>
</dbReference>
<evidence type="ECO:0000256" key="7">
    <source>
        <dbReference type="ARBA" id="ARBA00022840"/>
    </source>
</evidence>
<dbReference type="EMBL" id="ACXX02000003">
    <property type="protein sequence ID" value="EGD48702.1"/>
    <property type="molecule type" value="Genomic_DNA"/>
</dbReference>
<dbReference type="HAMAP" id="MF_01451">
    <property type="entry name" value="AddA"/>
    <property type="match status" value="1"/>
</dbReference>
<keyword evidence="19" id="KW-1185">Reference proteome</keyword>
<reference evidence="18" key="2">
    <citation type="submission" date="2011-01" db="EMBL/GenBank/DDBJ databases">
        <title>The Non-contiguous Finished genome of Clostridium papyrosolvens.</title>
        <authorList>
            <person name="Lucas S."/>
            <person name="Copeland A."/>
            <person name="Lapidus A."/>
            <person name="Cheng J.-F."/>
            <person name="Goodwin L."/>
            <person name="Pitluck S."/>
            <person name="Misra M."/>
            <person name="Chertkov O."/>
            <person name="Detter J.C."/>
            <person name="Han C."/>
            <person name="Tapia R."/>
            <person name="Land M."/>
            <person name="Hauser L."/>
            <person name="Kyrpides N."/>
            <person name="Ivanova N."/>
            <person name="Pagani I."/>
            <person name="Mouttaki H."/>
            <person name="He Z."/>
            <person name="Zhou J."/>
            <person name="Hemme C.L."/>
            <person name="Woyke T."/>
        </authorList>
    </citation>
    <scope>NUCLEOTIDE SEQUENCE [LARGE SCALE GENOMIC DNA]</scope>
    <source>
        <strain evidence="18">DSM 2782</strain>
    </source>
</reference>
<dbReference type="Proteomes" id="UP000003860">
    <property type="component" value="Unassembled WGS sequence"/>
</dbReference>
<evidence type="ECO:0000256" key="3">
    <source>
        <dbReference type="ARBA" id="ARBA00022763"/>
    </source>
</evidence>
<dbReference type="InterPro" id="IPR014016">
    <property type="entry name" value="UvrD-like_ATP-bd"/>
</dbReference>
<dbReference type="NCBIfam" id="TIGR02785">
    <property type="entry name" value="addA_Gpos"/>
    <property type="match status" value="1"/>
</dbReference>
<feature type="domain" description="UvrD-like helicase C-terminal" evidence="17">
    <location>
        <begin position="528"/>
        <end position="819"/>
    </location>
</feature>
<evidence type="ECO:0000256" key="9">
    <source>
        <dbReference type="ARBA" id="ARBA00023204"/>
    </source>
</evidence>
<keyword evidence="3 13" id="KW-0227">DNA damage</keyword>
<dbReference type="FunFam" id="3.40.50.300:FF:001236">
    <property type="entry name" value="ATP-dependent helicase/nuclease subunit A"/>
    <property type="match status" value="1"/>
</dbReference>
<dbReference type="PANTHER" id="PTHR11070">
    <property type="entry name" value="UVRD / RECB / PCRA DNA HELICASE FAMILY MEMBER"/>
    <property type="match status" value="1"/>
</dbReference>
<comment type="catalytic activity">
    <reaction evidence="11 13">
        <text>Couples ATP hydrolysis with the unwinding of duplex DNA by translocating in the 3'-5' direction.</text>
        <dbReference type="EC" id="5.6.2.4"/>
    </reaction>
</comment>
<keyword evidence="2 13" id="KW-0547">Nucleotide-binding</keyword>
<dbReference type="PROSITE" id="PS51198">
    <property type="entry name" value="UVRD_HELICASE_ATP_BIND"/>
    <property type="match status" value="1"/>
</dbReference>
<keyword evidence="7 13" id="KW-0067">ATP-binding</keyword>
<sequence length="1247" mass="143641">MSETKWTKEQYAAITQKDCNLLVAAAAGAGKTAVLVERIIRKITDAETPVDIDSLLVVTFTNAAATEMRERIGAAISDSIEKNQGSNNISRQLVLLNKASITTIHSFCLEVIRSNFQSIEIDPTFKILDETEATLLKSETLSELFEEIYEDVEGNEDFFDLLESYGSNRDDEKIQEMVLNIYSFVQSYPWPEKWLEQQVERYNFESTCDFGETSWGRILMETSFMKLEGLRGIMNEACEKIKYASGLEKYLPVFVEDNDNLNRLLEVYKNGAHWDRLYDYINSFEFQTLPRCGKDAEKTVQESVKKTRDELKSVITGLRNEVFMKSDEIASDLKAMYPVLKCVSKLVVDFGRRYSQKKSQRASVDFNDLEHFCLNILAETDEDGKIRPTKIAQHYKDKFTEILVDEYQDSNLVQEIIINMISKEDRGSPNVFMVGDVKQSIYRFRQAKPELFLEKYDNYSIDEGSSYRKILLFKNFRSRKEVVDGINYIFKQIMSQKVGELDYNEIEELNPGAGFPPCQNEKTVAGGAIELHLIETSAADNSAQSEVNEEMEEDDSSEEEEILDNIQKEARMVANRIIELFKPDSDGKKFVIYDKKLGDYREVRFNDIVILLRTTRNWTEVFSEELAKSDIPVFADTGSGFFKTPEVQVVLSLLQIIDNPYQDIPLLSVLRSPIVNFSTGDLAEVRLMNRNASIFEAIKEISGQDKEVSKKSSAFLEKLSKWREMSLYMSTHKLIWQLYDETGYFSIVGAMQDGERKQANLKILFERALQFENTSYNGLFNFISFIDKLKTNKGDMGSAKVLGENDNVVRLMSIHKSKGLEFPVVFLCGCGKKFNMQDMYKSVLLHQELGFGPDFVDYKRRIKYPSIPKQAISQKIRVETLSEEMRILYVAMTRAREKLIITGSVNNAEKSALKWLGTAQSNGNKFPSHNMLKAQNYLDWICPSIMRHKDSEALRKAAGLGVDYSGPVISDESFWKIILTNQSGIAVTKKMETDIKGREDILNWLHQKENCDNEAAIEIHRRLGWKYPYREFAQIPSKLSVTELKRYFNLNNDEDNSQPEFKTTTIKKPAFLEKKKGLSPAEKGTAMHFAMQHMDFRNQDIEGQIELMVKKELLTEVQAKSIDIRKIRSFINSAVGKRMLDSCKIHREVPFNIELPYKEIYPQLPDASDYEDKILLQGVIDCYFEEEDNIVLIDYKTDYVPDGDIEVMKEKYKLQISYYSRALEMLTLKRVKERYIYLFSTGDILEM</sequence>
<dbReference type="GO" id="GO:0008408">
    <property type="term" value="F:3'-5' exonuclease activity"/>
    <property type="evidence" value="ECO:0007669"/>
    <property type="project" value="UniProtKB-UniRule"/>
</dbReference>
<evidence type="ECO:0000259" key="16">
    <source>
        <dbReference type="PROSITE" id="PS51198"/>
    </source>
</evidence>
<comment type="similarity">
    <text evidence="13">Belongs to the helicase family. AddA subfamily.</text>
</comment>
<dbReference type="CDD" id="cd18807">
    <property type="entry name" value="SF1_C_UvrD"/>
    <property type="match status" value="1"/>
</dbReference>
<dbReference type="PANTHER" id="PTHR11070:SF48">
    <property type="entry name" value="ATP-DEPENDENT HELICASE_NUCLEASE SUBUNIT A"/>
    <property type="match status" value="1"/>
</dbReference>
<dbReference type="Gene3D" id="3.90.320.10">
    <property type="match status" value="1"/>
</dbReference>
<dbReference type="PROSITE" id="PS51217">
    <property type="entry name" value="UVRD_HELICASE_CTER"/>
    <property type="match status" value="1"/>
</dbReference>
<dbReference type="InterPro" id="IPR038726">
    <property type="entry name" value="PDDEXK_AddAB-type"/>
</dbReference>
<evidence type="ECO:0000256" key="10">
    <source>
        <dbReference type="ARBA" id="ARBA00023235"/>
    </source>
</evidence>
<dbReference type="GO" id="GO:0016887">
    <property type="term" value="F:ATP hydrolysis activity"/>
    <property type="evidence" value="ECO:0007669"/>
    <property type="project" value="RHEA"/>
</dbReference>
<dbReference type="GO" id="GO:0000724">
    <property type="term" value="P:double-strand break repair via homologous recombination"/>
    <property type="evidence" value="ECO:0007669"/>
    <property type="project" value="UniProtKB-UniRule"/>
</dbReference>
<dbReference type="Pfam" id="PF12705">
    <property type="entry name" value="PDDEXK_1"/>
    <property type="match status" value="1"/>
</dbReference>
<dbReference type="GO" id="GO:0003690">
    <property type="term" value="F:double-stranded DNA binding"/>
    <property type="evidence" value="ECO:0007669"/>
    <property type="project" value="UniProtKB-UniRule"/>
</dbReference>
<dbReference type="GO" id="GO:0005829">
    <property type="term" value="C:cytosol"/>
    <property type="evidence" value="ECO:0007669"/>
    <property type="project" value="TreeGrafter"/>
</dbReference>
<dbReference type="InterPro" id="IPR011604">
    <property type="entry name" value="PDDEXK-like_dom_sf"/>
</dbReference>
<evidence type="ECO:0000256" key="4">
    <source>
        <dbReference type="ARBA" id="ARBA00022801"/>
    </source>
</evidence>
<evidence type="ECO:0000256" key="12">
    <source>
        <dbReference type="ARBA" id="ARBA00048988"/>
    </source>
</evidence>
<evidence type="ECO:0000256" key="8">
    <source>
        <dbReference type="ARBA" id="ARBA00023125"/>
    </source>
</evidence>
<evidence type="ECO:0000256" key="1">
    <source>
        <dbReference type="ARBA" id="ARBA00022722"/>
    </source>
</evidence>
<protein>
    <recommendedName>
        <fullName evidence="13">ATP-dependent helicase/nuclease subunit A</fullName>
        <ecNumber evidence="13">3.1.-.-</ecNumber>
        <ecNumber evidence="13">5.6.2.4</ecNumber>
    </recommendedName>
    <alternativeName>
        <fullName evidence="13">ATP-dependent helicase/nuclease AddA</fullName>
    </alternativeName>
    <alternativeName>
        <fullName evidence="13">DNA 3'-5' helicase AddA</fullName>
    </alternativeName>
</protein>
<keyword evidence="9 13" id="KW-0234">DNA repair</keyword>
<dbReference type="EC" id="3.1.-.-" evidence="13"/>
<keyword evidence="6 13" id="KW-0269">Exonuclease</keyword>
<reference evidence="18" key="1">
    <citation type="submission" date="2009-07" db="EMBL/GenBank/DDBJ databases">
        <authorList>
            <consortium name="US DOE Joint Genome Institute (JGI-PGF)"/>
            <person name="Lucas S."/>
            <person name="Copeland A."/>
            <person name="Lapidus A."/>
            <person name="Glavina del Rio T."/>
            <person name="Tice H."/>
            <person name="Bruce D."/>
            <person name="Goodwin L."/>
            <person name="Pitluck S."/>
            <person name="Larimer F."/>
            <person name="Land M.L."/>
            <person name="Mouttaki H."/>
            <person name="He Z."/>
            <person name="Zhou J."/>
            <person name="Hemme C.L."/>
        </authorList>
    </citation>
    <scope>NUCLEOTIDE SEQUENCE [LARGE SCALE GENOMIC DNA]</scope>
    <source>
        <strain evidence="18">DSM 2782</strain>
    </source>
</reference>
<dbReference type="CDD" id="cd17932">
    <property type="entry name" value="DEXQc_UvrD"/>
    <property type="match status" value="1"/>
</dbReference>
<evidence type="ECO:0000256" key="6">
    <source>
        <dbReference type="ARBA" id="ARBA00022839"/>
    </source>
</evidence>
<evidence type="ECO:0000256" key="13">
    <source>
        <dbReference type="HAMAP-Rule" id="MF_01451"/>
    </source>
</evidence>
<dbReference type="InterPro" id="IPR014152">
    <property type="entry name" value="AddA"/>
</dbReference>
<dbReference type="GO" id="GO:0043138">
    <property type="term" value="F:3'-5' DNA helicase activity"/>
    <property type="evidence" value="ECO:0007669"/>
    <property type="project" value="UniProtKB-UniRule"/>
</dbReference>
<dbReference type="SUPFAM" id="SSF52980">
    <property type="entry name" value="Restriction endonuclease-like"/>
    <property type="match status" value="1"/>
</dbReference>
<feature type="compositionally biased region" description="Acidic residues" evidence="15">
    <location>
        <begin position="547"/>
        <end position="559"/>
    </location>
</feature>